<dbReference type="PROSITE" id="PS50110">
    <property type="entry name" value="RESPONSE_REGULATORY"/>
    <property type="match status" value="1"/>
</dbReference>
<feature type="domain" description="Response regulatory" evidence="9">
    <location>
        <begin position="12"/>
        <end position="129"/>
    </location>
</feature>
<proteinExistence type="predicted"/>
<dbReference type="CDD" id="cd17574">
    <property type="entry name" value="REC_OmpR"/>
    <property type="match status" value="1"/>
</dbReference>
<evidence type="ECO:0000256" key="4">
    <source>
        <dbReference type="ARBA" id="ARBA00023125"/>
    </source>
</evidence>
<dbReference type="SMART" id="SM00448">
    <property type="entry name" value="REC"/>
    <property type="match status" value="1"/>
</dbReference>
<dbReference type="InterPro" id="IPR036388">
    <property type="entry name" value="WH-like_DNA-bd_sf"/>
</dbReference>
<evidence type="ECO:0000256" key="1">
    <source>
        <dbReference type="ARBA" id="ARBA00022553"/>
    </source>
</evidence>
<evidence type="ECO:0000256" key="2">
    <source>
        <dbReference type="ARBA" id="ARBA00023012"/>
    </source>
</evidence>
<dbReference type="PANTHER" id="PTHR48111">
    <property type="entry name" value="REGULATOR OF RPOS"/>
    <property type="match status" value="1"/>
</dbReference>
<evidence type="ECO:0000256" key="7">
    <source>
        <dbReference type="SAM" id="Coils"/>
    </source>
</evidence>
<keyword evidence="5" id="KW-0804">Transcription</keyword>
<dbReference type="SUPFAM" id="SSF52172">
    <property type="entry name" value="CheY-like"/>
    <property type="match status" value="1"/>
</dbReference>
<evidence type="ECO:0000256" key="3">
    <source>
        <dbReference type="ARBA" id="ARBA00023015"/>
    </source>
</evidence>
<keyword evidence="3" id="KW-0805">Transcription regulation</keyword>
<protein>
    <submittedName>
        <fullName evidence="10">Response regulator</fullName>
    </submittedName>
</protein>
<dbReference type="Pfam" id="PF00072">
    <property type="entry name" value="Response_reg"/>
    <property type="match status" value="1"/>
</dbReference>
<evidence type="ECO:0000313" key="11">
    <source>
        <dbReference type="Proteomes" id="UP000814385"/>
    </source>
</evidence>
<feature type="modified residue" description="4-aspartylphosphate" evidence="6">
    <location>
        <position position="61"/>
    </location>
</feature>
<dbReference type="PRINTS" id="PR00038">
    <property type="entry name" value="HTHLUXR"/>
</dbReference>
<dbReference type="RefSeq" id="WP_238976818.1">
    <property type="nucleotide sequence ID" value="NZ_JABFUC010000005.1"/>
</dbReference>
<evidence type="ECO:0000259" key="8">
    <source>
        <dbReference type="PROSITE" id="PS50043"/>
    </source>
</evidence>
<organism evidence="10 11">
    <name type="scientific">Billgrantia campisalis</name>
    <dbReference type="NCBI Taxonomy" id="74661"/>
    <lineage>
        <taxon>Bacteria</taxon>
        <taxon>Pseudomonadati</taxon>
        <taxon>Pseudomonadota</taxon>
        <taxon>Gammaproteobacteria</taxon>
        <taxon>Oceanospirillales</taxon>
        <taxon>Halomonadaceae</taxon>
        <taxon>Billgrantia</taxon>
    </lineage>
</organism>
<feature type="coiled-coil region" evidence="7">
    <location>
        <begin position="122"/>
        <end position="156"/>
    </location>
</feature>
<keyword evidence="4" id="KW-0238">DNA-binding</keyword>
<dbReference type="InterPro" id="IPR016032">
    <property type="entry name" value="Sig_transdc_resp-reg_C-effctor"/>
</dbReference>
<dbReference type="Proteomes" id="UP000814385">
    <property type="component" value="Unassembled WGS sequence"/>
</dbReference>
<dbReference type="PANTHER" id="PTHR48111:SF1">
    <property type="entry name" value="TWO-COMPONENT RESPONSE REGULATOR ORR33"/>
    <property type="match status" value="1"/>
</dbReference>
<keyword evidence="7" id="KW-0175">Coiled coil</keyword>
<dbReference type="InterPro" id="IPR011006">
    <property type="entry name" value="CheY-like_superfamily"/>
</dbReference>
<evidence type="ECO:0000256" key="6">
    <source>
        <dbReference type="PROSITE-ProRule" id="PRU00169"/>
    </source>
</evidence>
<reference evidence="10 11" key="1">
    <citation type="submission" date="2020-05" db="EMBL/GenBank/DDBJ databases">
        <title>Comparative genomic analysis of denitrifying bacteria from Halomonas genus.</title>
        <authorList>
            <person name="Wang L."/>
            <person name="Shao Z."/>
        </authorList>
    </citation>
    <scope>NUCLEOTIDE SEQUENCE [LARGE SCALE GENOMIC DNA]</scope>
    <source>
        <strain evidence="10 11">A4</strain>
    </source>
</reference>
<dbReference type="SMART" id="SM00421">
    <property type="entry name" value="HTH_LUXR"/>
    <property type="match status" value="1"/>
</dbReference>
<dbReference type="Gene3D" id="1.10.10.10">
    <property type="entry name" value="Winged helix-like DNA-binding domain superfamily/Winged helix DNA-binding domain"/>
    <property type="match status" value="1"/>
</dbReference>
<keyword evidence="2" id="KW-0902">Two-component regulatory system</keyword>
<dbReference type="EMBL" id="JABFUC010000005">
    <property type="protein sequence ID" value="MCG6657664.1"/>
    <property type="molecule type" value="Genomic_DNA"/>
</dbReference>
<dbReference type="InterPro" id="IPR039420">
    <property type="entry name" value="WalR-like"/>
</dbReference>
<evidence type="ECO:0000313" key="10">
    <source>
        <dbReference type="EMBL" id="MCG6657664.1"/>
    </source>
</evidence>
<name>A0ABS9P7A5_9GAMM</name>
<dbReference type="InterPro" id="IPR000792">
    <property type="entry name" value="Tscrpt_reg_LuxR_C"/>
</dbReference>
<dbReference type="PROSITE" id="PS50043">
    <property type="entry name" value="HTH_LUXR_2"/>
    <property type="match status" value="1"/>
</dbReference>
<sequence length="358" mass="38726">MNDSTQEVATPLILLAEDHAELRGDIRDELHEAGYAVIEAVDGEEAVAQIHAVAPDLILCDINMPGRNGYEVLREIRDTRPDLADMPFVFLTALSDTRDIIDGKRLGADDYLVKPIDFDLMLATLEARLRQVRRMRHKASREIDELRQAMTDLRQEASSQAFSAATRALDLVAPGMVLLGPDGQLLYANRAARQLASDTEGLEVTHGLSIASGADSQALRRTLRATLTASAAGREAVNCLRLARPGKQRALLVLACSLGNAGGLAREPAAVILLADPDKRARVPQTVLASLFGLTPTEARIALALAEGLRSDEIAEQMSVSTTTIAFHLRNLFQKTDTHRQAELIALVLSGSMSVALD</sequence>
<keyword evidence="11" id="KW-1185">Reference proteome</keyword>
<dbReference type="SUPFAM" id="SSF46894">
    <property type="entry name" value="C-terminal effector domain of the bipartite response regulators"/>
    <property type="match status" value="1"/>
</dbReference>
<dbReference type="InterPro" id="IPR001789">
    <property type="entry name" value="Sig_transdc_resp-reg_receiver"/>
</dbReference>
<gene>
    <name evidence="10" type="ORF">HOP52_07825</name>
</gene>
<evidence type="ECO:0000259" key="9">
    <source>
        <dbReference type="PROSITE" id="PS50110"/>
    </source>
</evidence>
<dbReference type="PROSITE" id="PS00622">
    <property type="entry name" value="HTH_LUXR_1"/>
    <property type="match status" value="1"/>
</dbReference>
<comment type="caution">
    <text evidence="10">The sequence shown here is derived from an EMBL/GenBank/DDBJ whole genome shotgun (WGS) entry which is preliminary data.</text>
</comment>
<dbReference type="Pfam" id="PF00196">
    <property type="entry name" value="GerE"/>
    <property type="match status" value="1"/>
</dbReference>
<keyword evidence="1 6" id="KW-0597">Phosphoprotein</keyword>
<evidence type="ECO:0000256" key="5">
    <source>
        <dbReference type="ARBA" id="ARBA00023163"/>
    </source>
</evidence>
<feature type="domain" description="HTH luxR-type" evidence="8">
    <location>
        <begin position="287"/>
        <end position="352"/>
    </location>
</feature>
<dbReference type="Gene3D" id="3.40.50.2300">
    <property type="match status" value="1"/>
</dbReference>
<accession>A0ABS9P7A5</accession>
<dbReference type="CDD" id="cd06170">
    <property type="entry name" value="LuxR_C_like"/>
    <property type="match status" value="1"/>
</dbReference>